<dbReference type="Proteomes" id="UP000657918">
    <property type="component" value="Unassembled WGS sequence"/>
</dbReference>
<dbReference type="InterPro" id="IPR000717">
    <property type="entry name" value="PCI_dom"/>
</dbReference>
<dbReference type="Pfam" id="PF22788">
    <property type="entry name" value="COP9_hel_rpt"/>
    <property type="match status" value="1"/>
</dbReference>
<dbReference type="PANTHER" id="PTHR10758">
    <property type="entry name" value="26S PROTEASOME NON-ATPASE REGULATORY SUBUNIT 3/COP9 SIGNALOSOME COMPLEX SUBUNIT 3"/>
    <property type="match status" value="1"/>
</dbReference>
<dbReference type="InterPro" id="IPR050756">
    <property type="entry name" value="CSN3"/>
</dbReference>
<keyword evidence="7" id="KW-0539">Nucleus</keyword>
<dbReference type="PANTHER" id="PTHR10758:SF1">
    <property type="entry name" value="COP9 SIGNALOSOME COMPLEX SUBUNIT 3"/>
    <property type="match status" value="1"/>
</dbReference>
<dbReference type="GO" id="GO:0006511">
    <property type="term" value="P:ubiquitin-dependent protein catabolic process"/>
    <property type="evidence" value="ECO:0007669"/>
    <property type="project" value="TreeGrafter"/>
</dbReference>
<evidence type="ECO:0000259" key="8">
    <source>
        <dbReference type="PROSITE" id="PS50250"/>
    </source>
</evidence>
<name>A0A835K1H3_9ROSI</name>
<evidence type="ECO:0000256" key="1">
    <source>
        <dbReference type="ARBA" id="ARBA00004123"/>
    </source>
</evidence>
<keyword evidence="6" id="KW-0736">Signalosome</keyword>
<evidence type="ECO:0000256" key="3">
    <source>
        <dbReference type="ARBA" id="ARBA00007084"/>
    </source>
</evidence>
<evidence type="ECO:0000256" key="6">
    <source>
        <dbReference type="ARBA" id="ARBA00022790"/>
    </source>
</evidence>
<dbReference type="Pfam" id="PF01399">
    <property type="entry name" value="PCI"/>
    <property type="match status" value="1"/>
</dbReference>
<dbReference type="AlphaFoldDB" id="A0A835K1H3"/>
<evidence type="ECO:0000313" key="10">
    <source>
        <dbReference type="Proteomes" id="UP000657918"/>
    </source>
</evidence>
<keyword evidence="10" id="KW-1185">Reference proteome</keyword>
<comment type="similarity">
    <text evidence="3">Belongs to the CSN3 family.</text>
</comment>
<reference evidence="9 10" key="1">
    <citation type="submission" date="2020-10" db="EMBL/GenBank/DDBJ databases">
        <title>Plant Genome Project.</title>
        <authorList>
            <person name="Zhang R.-G."/>
        </authorList>
    </citation>
    <scope>NUCLEOTIDE SEQUENCE [LARGE SCALE GENOMIC DNA]</scope>
    <source>
        <strain evidence="9">FAFU-HL-1</strain>
        <tissue evidence="9">Leaf</tissue>
    </source>
</reference>
<sequence length="203" mass="23020">MVVEIQERLNLEIRRSRLILTKPFELAVIAVSKRFKDQVLMLEVPMRGVGPLLEAVKKLPSSEHLTALHPDFLQLCLLAKCHKSGLSILEDDMFEPYMQLTSSYSSAKVSELETCIQTNREKFESDNNLGPMKQAVSSMYKRNIQRLTQACLTLSLQDIANTVQLNSPKEAEMHVLQIVVSYAIIPDAKHATIVYIILLLHFL</sequence>
<feature type="domain" description="PCI" evidence="8">
    <location>
        <begin position="30"/>
        <end position="202"/>
    </location>
</feature>
<dbReference type="GO" id="GO:0008180">
    <property type="term" value="C:COP9 signalosome"/>
    <property type="evidence" value="ECO:0007669"/>
    <property type="project" value="UniProtKB-KW"/>
</dbReference>
<evidence type="ECO:0000256" key="2">
    <source>
        <dbReference type="ARBA" id="ARBA00004496"/>
    </source>
</evidence>
<dbReference type="PROSITE" id="PS50250">
    <property type="entry name" value="PCI"/>
    <property type="match status" value="1"/>
</dbReference>
<evidence type="ECO:0000256" key="7">
    <source>
        <dbReference type="ARBA" id="ARBA00023242"/>
    </source>
</evidence>
<evidence type="ECO:0000313" key="9">
    <source>
        <dbReference type="EMBL" id="KAF9678655.1"/>
    </source>
</evidence>
<dbReference type="InterPro" id="IPR055089">
    <property type="entry name" value="COP9_N"/>
</dbReference>
<evidence type="ECO:0000256" key="4">
    <source>
        <dbReference type="ARBA" id="ARBA00014878"/>
    </source>
</evidence>
<evidence type="ECO:0000256" key="5">
    <source>
        <dbReference type="ARBA" id="ARBA00022490"/>
    </source>
</evidence>
<proteinExistence type="inferred from homology"/>
<dbReference type="GO" id="GO:0005737">
    <property type="term" value="C:cytoplasm"/>
    <property type="evidence" value="ECO:0007669"/>
    <property type="project" value="UniProtKB-SubCell"/>
</dbReference>
<gene>
    <name evidence="9" type="ORF">SADUNF_Sadunf07G0057300</name>
</gene>
<accession>A0A835K1H3</accession>
<protein>
    <recommendedName>
        <fullName evidence="4">COP9 signalosome complex subunit 3</fullName>
    </recommendedName>
</protein>
<organism evidence="9 10">
    <name type="scientific">Salix dunnii</name>
    <dbReference type="NCBI Taxonomy" id="1413687"/>
    <lineage>
        <taxon>Eukaryota</taxon>
        <taxon>Viridiplantae</taxon>
        <taxon>Streptophyta</taxon>
        <taxon>Embryophyta</taxon>
        <taxon>Tracheophyta</taxon>
        <taxon>Spermatophyta</taxon>
        <taxon>Magnoliopsida</taxon>
        <taxon>eudicotyledons</taxon>
        <taxon>Gunneridae</taxon>
        <taxon>Pentapetalae</taxon>
        <taxon>rosids</taxon>
        <taxon>fabids</taxon>
        <taxon>Malpighiales</taxon>
        <taxon>Salicaceae</taxon>
        <taxon>Saliceae</taxon>
        <taxon>Salix</taxon>
    </lineage>
</organism>
<comment type="subcellular location">
    <subcellularLocation>
        <location evidence="2">Cytoplasm</location>
    </subcellularLocation>
    <subcellularLocation>
        <location evidence="1">Nucleus</location>
    </subcellularLocation>
</comment>
<comment type="caution">
    <text evidence="9">The sequence shown here is derived from an EMBL/GenBank/DDBJ whole genome shotgun (WGS) entry which is preliminary data.</text>
</comment>
<keyword evidence="5" id="KW-0963">Cytoplasm</keyword>
<dbReference type="OrthoDB" id="29061at2759"/>
<dbReference type="EMBL" id="JADGMS010000007">
    <property type="protein sequence ID" value="KAF9678655.1"/>
    <property type="molecule type" value="Genomic_DNA"/>
</dbReference>